<evidence type="ECO:0000313" key="5">
    <source>
        <dbReference type="EMBL" id="ROI46650.1"/>
    </source>
</evidence>
<feature type="compositionally biased region" description="Polar residues" evidence="3">
    <location>
        <begin position="56"/>
        <end position="81"/>
    </location>
</feature>
<dbReference type="GO" id="GO:0006396">
    <property type="term" value="P:RNA processing"/>
    <property type="evidence" value="ECO:0007669"/>
    <property type="project" value="TreeGrafter"/>
</dbReference>
<dbReference type="EMBL" id="RJVU01071502">
    <property type="protein sequence ID" value="ROI46650.1"/>
    <property type="molecule type" value="Genomic_DNA"/>
</dbReference>
<dbReference type="GO" id="GO:0005730">
    <property type="term" value="C:nucleolus"/>
    <property type="evidence" value="ECO:0007669"/>
    <property type="project" value="UniProtKB-SubCell"/>
</dbReference>
<feature type="compositionally biased region" description="Polar residues" evidence="3">
    <location>
        <begin position="347"/>
        <end position="362"/>
    </location>
</feature>
<dbReference type="GO" id="GO:0016740">
    <property type="term" value="F:transferase activity"/>
    <property type="evidence" value="ECO:0007669"/>
    <property type="project" value="UniProtKB-KW"/>
</dbReference>
<feature type="compositionally biased region" description="Acidic residues" evidence="3">
    <location>
        <begin position="662"/>
        <end position="689"/>
    </location>
</feature>
<keyword evidence="6" id="KW-1185">Reference proteome</keyword>
<feature type="region of interest" description="Disordered" evidence="3">
    <location>
        <begin position="621"/>
        <end position="758"/>
    </location>
</feature>
<dbReference type="OrthoDB" id="427886at2759"/>
<dbReference type="InterPro" id="IPR039883">
    <property type="entry name" value="Fcf2/DNTTIP2"/>
</dbReference>
<feature type="compositionally biased region" description="Polar residues" evidence="3">
    <location>
        <begin position="177"/>
        <end position="186"/>
    </location>
</feature>
<feature type="compositionally biased region" description="Polar residues" evidence="3">
    <location>
        <begin position="221"/>
        <end position="232"/>
    </location>
</feature>
<feature type="compositionally biased region" description="Low complexity" evidence="3">
    <location>
        <begin position="258"/>
        <end position="270"/>
    </location>
</feature>
<evidence type="ECO:0000256" key="1">
    <source>
        <dbReference type="ARBA" id="ARBA00004604"/>
    </source>
</evidence>
<dbReference type="Proteomes" id="UP000281406">
    <property type="component" value="Unassembled WGS sequence"/>
</dbReference>
<evidence type="ECO:0000259" key="4">
    <source>
        <dbReference type="Pfam" id="PF08698"/>
    </source>
</evidence>
<feature type="compositionally biased region" description="Basic residues" evidence="3">
    <location>
        <begin position="958"/>
        <end position="971"/>
    </location>
</feature>
<evidence type="ECO:0000256" key="2">
    <source>
        <dbReference type="ARBA" id="ARBA00023242"/>
    </source>
</evidence>
<organism evidence="5 6">
    <name type="scientific">Anabarilius grahami</name>
    <name type="common">Kanglang fish</name>
    <name type="synonym">Barilius grahami</name>
    <dbReference type="NCBI Taxonomy" id="495550"/>
    <lineage>
        <taxon>Eukaryota</taxon>
        <taxon>Metazoa</taxon>
        <taxon>Chordata</taxon>
        <taxon>Craniata</taxon>
        <taxon>Vertebrata</taxon>
        <taxon>Euteleostomi</taxon>
        <taxon>Actinopterygii</taxon>
        <taxon>Neopterygii</taxon>
        <taxon>Teleostei</taxon>
        <taxon>Ostariophysi</taxon>
        <taxon>Cypriniformes</taxon>
        <taxon>Xenocyprididae</taxon>
        <taxon>Xenocypridinae</taxon>
        <taxon>Xenocypridinae incertae sedis</taxon>
        <taxon>Anabarilius</taxon>
    </lineage>
</organism>
<evidence type="ECO:0000313" key="6">
    <source>
        <dbReference type="Proteomes" id="UP000281406"/>
    </source>
</evidence>
<keyword evidence="5" id="KW-0808">Transferase</keyword>
<feature type="region of interest" description="Disordered" evidence="3">
    <location>
        <begin position="54"/>
        <end position="465"/>
    </location>
</feature>
<accession>A0A3N0XM77</accession>
<comment type="subcellular location">
    <subcellularLocation>
        <location evidence="1">Nucleus</location>
        <location evidence="1">Nucleolus</location>
    </subcellularLocation>
</comment>
<dbReference type="PANTHER" id="PTHR21686:SF12">
    <property type="entry name" value="DEOXYNUCLEOTIDYLTRANSFERASE TERMINAL-INTERACTING PROTEIN 2"/>
    <property type="match status" value="1"/>
</dbReference>
<feature type="compositionally biased region" description="Basic and acidic residues" evidence="3">
    <location>
        <begin position="407"/>
        <end position="432"/>
    </location>
</feature>
<name>A0A3N0XM77_ANAGA</name>
<feature type="compositionally biased region" description="Basic and acidic residues" evidence="3">
    <location>
        <begin position="113"/>
        <end position="137"/>
    </location>
</feature>
<comment type="caution">
    <text evidence="5">The sequence shown here is derived from an EMBL/GenBank/DDBJ whole genome shotgun (WGS) entry which is preliminary data.</text>
</comment>
<feature type="compositionally biased region" description="Acidic residues" evidence="3">
    <location>
        <begin position="735"/>
        <end position="755"/>
    </location>
</feature>
<keyword evidence="2" id="KW-0539">Nucleus</keyword>
<feature type="domain" description="Fcf2 pre-rRNA processing C-terminal" evidence="4">
    <location>
        <begin position="849"/>
        <end position="942"/>
    </location>
</feature>
<reference evidence="5 6" key="1">
    <citation type="submission" date="2018-10" db="EMBL/GenBank/DDBJ databases">
        <title>Genome assembly for a Yunnan-Guizhou Plateau 3E fish, Anabarilius grahami (Regan), and its evolutionary and genetic applications.</title>
        <authorList>
            <person name="Jiang W."/>
        </authorList>
    </citation>
    <scope>NUCLEOTIDE SEQUENCE [LARGE SCALE GENOMIC DNA]</scope>
    <source>
        <strain evidence="5">AG-KIZ</strain>
        <tissue evidence="5">Muscle</tissue>
    </source>
</reference>
<feature type="compositionally biased region" description="Basic residues" evidence="3">
    <location>
        <begin position="187"/>
        <end position="199"/>
    </location>
</feature>
<feature type="region of interest" description="Disordered" evidence="3">
    <location>
        <begin position="830"/>
        <end position="858"/>
    </location>
</feature>
<feature type="compositionally biased region" description="Polar residues" evidence="3">
    <location>
        <begin position="436"/>
        <end position="449"/>
    </location>
</feature>
<evidence type="ECO:0000256" key="3">
    <source>
        <dbReference type="SAM" id="MobiDB-lite"/>
    </source>
</evidence>
<feature type="compositionally biased region" description="Polar residues" evidence="3">
    <location>
        <begin position="629"/>
        <end position="644"/>
    </location>
</feature>
<dbReference type="GO" id="GO:0003723">
    <property type="term" value="F:RNA binding"/>
    <property type="evidence" value="ECO:0007669"/>
    <property type="project" value="TreeGrafter"/>
</dbReference>
<dbReference type="AlphaFoldDB" id="A0A3N0XM77"/>
<feature type="compositionally biased region" description="Low complexity" evidence="3">
    <location>
        <begin position="141"/>
        <end position="151"/>
    </location>
</feature>
<dbReference type="PANTHER" id="PTHR21686">
    <property type="entry name" value="DEOXYNUCLEOTIDYLTRANSFERASE TERMINAL-INTERACTING PROTEIN 2"/>
    <property type="match status" value="1"/>
</dbReference>
<gene>
    <name evidence="5" type="ORF">DPX16_7768</name>
</gene>
<dbReference type="Pfam" id="PF08698">
    <property type="entry name" value="Fcf2"/>
    <property type="match status" value="1"/>
</dbReference>
<feature type="compositionally biased region" description="Low complexity" evidence="3">
    <location>
        <begin position="371"/>
        <end position="382"/>
    </location>
</feature>
<proteinExistence type="predicted"/>
<protein>
    <submittedName>
        <fullName evidence="5">Deoxynucleotidyltransferase terminal-interacting protein 2</fullName>
    </submittedName>
</protein>
<sequence>MKVKPRHGSISLLATHPLLLIHAYFIDSSGLRIERTCLAGGSSHSIISGKMVATRRGTSVGSPVKNSSDENSGVTQPSLSARRTRRRTLMEENRYQAELTGDSTASSLAASPPKRDTRRSTRLHADKKQPDSTHEADVSESESCCSVVSDVQATPRTRRRTVVREKRTEQDEVSEAESCSSTVSATHSRRAPRSLRKRVLTSAASKDAEKVDDDDDPSGAESCSSAVSVTKVTDTHRITRSHRKTAVPTTEADPESCSSSVSGLRGSVLRRSARNPRVKLIEPIPLSLEETTDTPSSPVPRKLRDRRRKTGAEDDEYDSDGCKSGPSMSPSRSTRRQAKLKTESDSESVATDVCTSQGSPSPQRGRGTPCSSRTGSASSARAVPVTRTRSKARLTNDVGDTAAAMPEEQKEGEEHELHHESIPVPDGDKAEDTVDQLDSTMTTDTSEAQECTMIEEKPEDTTIVLDQDEPIEMLEPQSSMQDIKPVEDHGTETLTPQEEPVAETSVTLTEDREEPGDVSMENNESEFVETSHVVVDQTCTEPVEEGTVEAAAEDSVPALVEEIIEDQRCSEPVKEDMVEAAPKDLIPVAVEEHEEMAECEKKGVIVTEEATDIKTTEVDSVTFKDLEGPSTSSQTQANLTTTVETSKEPPPQKEMIYSLLDSSEDEDSADEGLPLEEEGCSQEAEDVESEDHVMCPDGNRMSEETEPHGNGLFVIDTRPGRQPDEQYYVDAKQIEEEEEDEDDFVDEEGEDDEDADSKVLFAPKRPLMKLSSSIDTGLKMKELGGLYISFDGNKPKNLSNISKTQKNPNNQDELLKKSVIVPDFEKKDAVPPYKESKNAAKLKRKAEREKTSGDGWFNMKAPEVTEELKNDLKALQMRSAMDPKRFYKKNDREGFPKYFQVGTVVDSPVDFYNSRIPKKQRKRTIVEELLADAEFRSYNKRKYQEIMTEKAAQAAGKTNKKHKFHKKKMNK</sequence>
<dbReference type="InterPro" id="IPR014810">
    <property type="entry name" value="Fcf2_C"/>
</dbReference>
<feature type="compositionally biased region" description="Basic and acidic residues" evidence="3">
    <location>
        <begin position="690"/>
        <end position="707"/>
    </location>
</feature>
<feature type="region of interest" description="Disordered" evidence="3">
    <location>
        <begin position="952"/>
        <end position="971"/>
    </location>
</feature>
<feature type="region of interest" description="Disordered" evidence="3">
    <location>
        <begin position="489"/>
        <end position="530"/>
    </location>
</feature>